<proteinExistence type="predicted"/>
<dbReference type="OrthoDB" id="10444596at2759"/>
<sequence>MARRSILSQFQRSFTPRLSNDDAMINNHNTVTKGNWYLSLTKPQCIFRSGISRWGVSIIRLAAKRVQQPRATFLTTSQRDIRIVPFPPANNATRGLPQYAISRQEESKWECYQVRSQIFVDLASSSDLPSTNS</sequence>
<keyword evidence="2" id="KW-1185">Reference proteome</keyword>
<dbReference type="EMBL" id="BMAW01018810">
    <property type="protein sequence ID" value="GFT60307.1"/>
    <property type="molecule type" value="Genomic_DNA"/>
</dbReference>
<gene>
    <name evidence="1" type="ORF">NPIL_53601</name>
</gene>
<comment type="caution">
    <text evidence="1">The sequence shown here is derived from an EMBL/GenBank/DDBJ whole genome shotgun (WGS) entry which is preliminary data.</text>
</comment>
<evidence type="ECO:0000313" key="1">
    <source>
        <dbReference type="EMBL" id="GFT60307.1"/>
    </source>
</evidence>
<dbReference type="AlphaFoldDB" id="A0A8X6PD58"/>
<protein>
    <submittedName>
        <fullName evidence="1">Uncharacterized protein</fullName>
    </submittedName>
</protein>
<name>A0A8X6PD58_NEPPI</name>
<accession>A0A8X6PD58</accession>
<organism evidence="1 2">
    <name type="scientific">Nephila pilipes</name>
    <name type="common">Giant wood spider</name>
    <name type="synonym">Nephila maculata</name>
    <dbReference type="NCBI Taxonomy" id="299642"/>
    <lineage>
        <taxon>Eukaryota</taxon>
        <taxon>Metazoa</taxon>
        <taxon>Ecdysozoa</taxon>
        <taxon>Arthropoda</taxon>
        <taxon>Chelicerata</taxon>
        <taxon>Arachnida</taxon>
        <taxon>Araneae</taxon>
        <taxon>Araneomorphae</taxon>
        <taxon>Entelegynae</taxon>
        <taxon>Araneoidea</taxon>
        <taxon>Nephilidae</taxon>
        <taxon>Nephila</taxon>
    </lineage>
</organism>
<dbReference type="Proteomes" id="UP000887013">
    <property type="component" value="Unassembled WGS sequence"/>
</dbReference>
<evidence type="ECO:0000313" key="2">
    <source>
        <dbReference type="Proteomes" id="UP000887013"/>
    </source>
</evidence>
<reference evidence="1" key="1">
    <citation type="submission" date="2020-08" db="EMBL/GenBank/DDBJ databases">
        <title>Multicomponent nature underlies the extraordinary mechanical properties of spider dragline silk.</title>
        <authorList>
            <person name="Kono N."/>
            <person name="Nakamura H."/>
            <person name="Mori M."/>
            <person name="Yoshida Y."/>
            <person name="Ohtoshi R."/>
            <person name="Malay A.D."/>
            <person name="Moran D.A.P."/>
            <person name="Tomita M."/>
            <person name="Numata K."/>
            <person name="Arakawa K."/>
        </authorList>
    </citation>
    <scope>NUCLEOTIDE SEQUENCE</scope>
</reference>